<protein>
    <submittedName>
        <fullName evidence="2">Uncharacterized protein</fullName>
    </submittedName>
</protein>
<proteinExistence type="predicted"/>
<accession>A0A4Y7SLS0</accession>
<dbReference type="OrthoDB" id="2683861at2759"/>
<evidence type="ECO:0000313" key="2">
    <source>
        <dbReference type="EMBL" id="TEB22554.1"/>
    </source>
</evidence>
<reference evidence="2 3" key="1">
    <citation type="journal article" date="2019" name="Nat. Ecol. Evol.">
        <title>Megaphylogeny resolves global patterns of mushroom evolution.</title>
        <authorList>
            <person name="Varga T."/>
            <person name="Krizsan K."/>
            <person name="Foldi C."/>
            <person name="Dima B."/>
            <person name="Sanchez-Garcia M."/>
            <person name="Sanchez-Ramirez S."/>
            <person name="Szollosi G.J."/>
            <person name="Szarkandi J.G."/>
            <person name="Papp V."/>
            <person name="Albert L."/>
            <person name="Andreopoulos W."/>
            <person name="Angelini C."/>
            <person name="Antonin V."/>
            <person name="Barry K.W."/>
            <person name="Bougher N.L."/>
            <person name="Buchanan P."/>
            <person name="Buyck B."/>
            <person name="Bense V."/>
            <person name="Catcheside P."/>
            <person name="Chovatia M."/>
            <person name="Cooper J."/>
            <person name="Damon W."/>
            <person name="Desjardin D."/>
            <person name="Finy P."/>
            <person name="Geml J."/>
            <person name="Haridas S."/>
            <person name="Hughes K."/>
            <person name="Justo A."/>
            <person name="Karasinski D."/>
            <person name="Kautmanova I."/>
            <person name="Kiss B."/>
            <person name="Kocsube S."/>
            <person name="Kotiranta H."/>
            <person name="LaButti K.M."/>
            <person name="Lechner B.E."/>
            <person name="Liimatainen K."/>
            <person name="Lipzen A."/>
            <person name="Lukacs Z."/>
            <person name="Mihaltcheva S."/>
            <person name="Morgado L.N."/>
            <person name="Niskanen T."/>
            <person name="Noordeloos M.E."/>
            <person name="Ohm R.A."/>
            <person name="Ortiz-Santana B."/>
            <person name="Ovrebo C."/>
            <person name="Racz N."/>
            <person name="Riley R."/>
            <person name="Savchenko A."/>
            <person name="Shiryaev A."/>
            <person name="Soop K."/>
            <person name="Spirin V."/>
            <person name="Szebenyi C."/>
            <person name="Tomsovsky M."/>
            <person name="Tulloss R.E."/>
            <person name="Uehling J."/>
            <person name="Grigoriev I.V."/>
            <person name="Vagvolgyi C."/>
            <person name="Papp T."/>
            <person name="Martin F.M."/>
            <person name="Miettinen O."/>
            <person name="Hibbett D.S."/>
            <person name="Nagy L.G."/>
        </authorList>
    </citation>
    <scope>NUCLEOTIDE SEQUENCE [LARGE SCALE GENOMIC DNA]</scope>
    <source>
        <strain evidence="2 3">FP101781</strain>
    </source>
</reference>
<gene>
    <name evidence="2" type="ORF">FA13DRAFT_1641180</name>
</gene>
<evidence type="ECO:0000256" key="1">
    <source>
        <dbReference type="SAM" id="MobiDB-lite"/>
    </source>
</evidence>
<feature type="region of interest" description="Disordered" evidence="1">
    <location>
        <begin position="150"/>
        <end position="175"/>
    </location>
</feature>
<evidence type="ECO:0000313" key="3">
    <source>
        <dbReference type="Proteomes" id="UP000298030"/>
    </source>
</evidence>
<dbReference type="AlphaFoldDB" id="A0A4Y7SLS0"/>
<dbReference type="EMBL" id="QPFP01000090">
    <property type="protein sequence ID" value="TEB22554.1"/>
    <property type="molecule type" value="Genomic_DNA"/>
</dbReference>
<dbReference type="Proteomes" id="UP000298030">
    <property type="component" value="Unassembled WGS sequence"/>
</dbReference>
<sequence length="175" mass="19323">MEATWGNLKGASSDRRWQKLLRDFVMYESAGPAAGNLSTTKRPKAISDWIQSKKKAVIPSLPASYPDQWAAWWDALQPKWRAGADGPLSKIIGEDAEWSSLHKGGKSGFYTIVVSLGWLVHTFPIAARVWELVEDVAWVLSKLRLLPTTSGAASSSSRKKDAIPEPTFIGSSRKR</sequence>
<keyword evidence="3" id="KW-1185">Reference proteome</keyword>
<organism evidence="2 3">
    <name type="scientific">Coprinellus micaceus</name>
    <name type="common">Glistening ink-cap mushroom</name>
    <name type="synonym">Coprinus micaceus</name>
    <dbReference type="NCBI Taxonomy" id="71717"/>
    <lineage>
        <taxon>Eukaryota</taxon>
        <taxon>Fungi</taxon>
        <taxon>Dikarya</taxon>
        <taxon>Basidiomycota</taxon>
        <taxon>Agaricomycotina</taxon>
        <taxon>Agaricomycetes</taxon>
        <taxon>Agaricomycetidae</taxon>
        <taxon>Agaricales</taxon>
        <taxon>Agaricineae</taxon>
        <taxon>Psathyrellaceae</taxon>
        <taxon>Coprinellus</taxon>
    </lineage>
</organism>
<comment type="caution">
    <text evidence="2">The sequence shown here is derived from an EMBL/GenBank/DDBJ whole genome shotgun (WGS) entry which is preliminary data.</text>
</comment>
<name>A0A4Y7SLS0_COPMI</name>